<feature type="signal peptide" evidence="1">
    <location>
        <begin position="1"/>
        <end position="36"/>
    </location>
</feature>
<feature type="chain" id="PRO_5007100266" evidence="1">
    <location>
        <begin position="37"/>
        <end position="127"/>
    </location>
</feature>
<comment type="caution">
    <text evidence="2">The sequence shown here is derived from an EMBL/GenBank/DDBJ whole genome shotgun (WGS) entry which is preliminary data.</text>
</comment>
<keyword evidence="2" id="KW-0496">Mitochondrion</keyword>
<accession>A0A101M4L7</accession>
<geneLocation type="mitochondrion" evidence="2"/>
<gene>
    <name evidence="2" type="ORF">ABT39_MTgene850</name>
</gene>
<organism evidence="2">
    <name type="scientific">Picea glauca</name>
    <name type="common">White spruce</name>
    <name type="synonym">Pinus glauca</name>
    <dbReference type="NCBI Taxonomy" id="3330"/>
    <lineage>
        <taxon>Eukaryota</taxon>
        <taxon>Viridiplantae</taxon>
        <taxon>Streptophyta</taxon>
        <taxon>Embryophyta</taxon>
        <taxon>Tracheophyta</taxon>
        <taxon>Spermatophyta</taxon>
        <taxon>Pinopsida</taxon>
        <taxon>Pinidae</taxon>
        <taxon>Conifers I</taxon>
        <taxon>Pinales</taxon>
        <taxon>Pinaceae</taxon>
        <taxon>Picea</taxon>
    </lineage>
</organism>
<protein>
    <submittedName>
        <fullName evidence="2">Uncharacterized protein</fullName>
    </submittedName>
</protein>
<dbReference type="AlphaFoldDB" id="A0A101M4L7"/>
<proteinExistence type="predicted"/>
<keyword evidence="1" id="KW-0732">Signal</keyword>
<reference evidence="2" key="1">
    <citation type="journal article" date="2015" name="Genome Biol. Evol.">
        <title>Organellar Genomes of White Spruce (Picea glauca): Assembly and Annotation.</title>
        <authorList>
            <person name="Jackman S.D."/>
            <person name="Warren R.L."/>
            <person name="Gibb E.A."/>
            <person name="Vandervalk B.P."/>
            <person name="Mohamadi H."/>
            <person name="Chu J."/>
            <person name="Raymond A."/>
            <person name="Pleasance S."/>
            <person name="Coope R."/>
            <person name="Wildung M.R."/>
            <person name="Ritland C.E."/>
            <person name="Bousquet J."/>
            <person name="Jones S.J."/>
            <person name="Bohlmann J."/>
            <person name="Birol I."/>
        </authorList>
    </citation>
    <scope>NUCLEOTIDE SEQUENCE [LARGE SCALE GENOMIC DNA]</scope>
    <source>
        <tissue evidence="2">Flushing bud</tissue>
    </source>
</reference>
<name>A0A101M4L7_PICGL</name>
<evidence type="ECO:0000256" key="1">
    <source>
        <dbReference type="SAM" id="SignalP"/>
    </source>
</evidence>
<dbReference type="EMBL" id="LKAM01000001">
    <property type="protein sequence ID" value="KUM51004.1"/>
    <property type="molecule type" value="Genomic_DNA"/>
</dbReference>
<evidence type="ECO:0000313" key="2">
    <source>
        <dbReference type="EMBL" id="KUM51004.1"/>
    </source>
</evidence>
<sequence>MNYPASGVHVASLFNCLRSELFQLLLLFCEAPLASSFGGIQPVIPVESGITLTHCFSTPTILLLFPFYLDLPGSYPSSFLCISDSGSPDSLPQPPDLLVPIPVRDDELAYKVFFGIYYLLIVSRCSL</sequence>